<accession>A0ABD3FGD6</accession>
<dbReference type="Gene3D" id="1.10.510.10">
    <property type="entry name" value="Transferase(Phosphotransferase) domain 1"/>
    <property type="match status" value="1"/>
</dbReference>
<organism evidence="1 2">
    <name type="scientific">Phytophthora oleae</name>
    <dbReference type="NCBI Taxonomy" id="2107226"/>
    <lineage>
        <taxon>Eukaryota</taxon>
        <taxon>Sar</taxon>
        <taxon>Stramenopiles</taxon>
        <taxon>Oomycota</taxon>
        <taxon>Peronosporomycetes</taxon>
        <taxon>Peronosporales</taxon>
        <taxon>Peronosporaceae</taxon>
        <taxon>Phytophthora</taxon>
    </lineage>
</organism>
<gene>
    <name evidence="1" type="ORF">V7S43_009507</name>
</gene>
<keyword evidence="2" id="KW-1185">Reference proteome</keyword>
<proteinExistence type="predicted"/>
<evidence type="ECO:0000313" key="2">
    <source>
        <dbReference type="Proteomes" id="UP001632037"/>
    </source>
</evidence>
<dbReference type="EMBL" id="JBIMZQ010000020">
    <property type="protein sequence ID" value="KAL3665472.1"/>
    <property type="molecule type" value="Genomic_DNA"/>
</dbReference>
<protein>
    <recommendedName>
        <fullName evidence="3">Protein kinase domain-containing protein</fullName>
    </recommendedName>
</protein>
<sequence length="76" mass="8584">MCIIEAVSGKFPWGTLPDIAVRYHVLEQKRTPLRPENCSKAAYSLVERMCRFDPSKRIGMNAVVDELKGFRTPGDS</sequence>
<evidence type="ECO:0000313" key="1">
    <source>
        <dbReference type="EMBL" id="KAL3665472.1"/>
    </source>
</evidence>
<dbReference type="InterPro" id="IPR011009">
    <property type="entry name" value="Kinase-like_dom_sf"/>
</dbReference>
<dbReference type="AlphaFoldDB" id="A0ABD3FGD6"/>
<comment type="caution">
    <text evidence="1">The sequence shown here is derived from an EMBL/GenBank/DDBJ whole genome shotgun (WGS) entry which is preliminary data.</text>
</comment>
<dbReference type="SUPFAM" id="SSF56112">
    <property type="entry name" value="Protein kinase-like (PK-like)"/>
    <property type="match status" value="1"/>
</dbReference>
<name>A0ABD3FGD6_9STRA</name>
<dbReference type="Proteomes" id="UP001632037">
    <property type="component" value="Unassembled WGS sequence"/>
</dbReference>
<evidence type="ECO:0008006" key="3">
    <source>
        <dbReference type="Google" id="ProtNLM"/>
    </source>
</evidence>
<reference evidence="1 2" key="1">
    <citation type="submission" date="2024-09" db="EMBL/GenBank/DDBJ databases">
        <title>Genome sequencing and assembly of Phytophthora oleae, isolate VK10A, causative agent of rot of olive drupes.</title>
        <authorList>
            <person name="Conti Taguali S."/>
            <person name="Riolo M."/>
            <person name="La Spada F."/>
            <person name="Cacciola S.O."/>
            <person name="Dionisio G."/>
        </authorList>
    </citation>
    <scope>NUCLEOTIDE SEQUENCE [LARGE SCALE GENOMIC DNA]</scope>
    <source>
        <strain evidence="1 2">VK10A</strain>
    </source>
</reference>